<protein>
    <recommendedName>
        <fullName evidence="4">Protein S100</fullName>
    </recommendedName>
    <alternativeName>
        <fullName evidence="4">S100 calcium-binding protein</fullName>
    </alternativeName>
</protein>
<organism evidence="6 7">
    <name type="scientific">Labrus bergylta</name>
    <name type="common">ballan wrasse</name>
    <dbReference type="NCBI Taxonomy" id="56723"/>
    <lineage>
        <taxon>Eukaryota</taxon>
        <taxon>Metazoa</taxon>
        <taxon>Chordata</taxon>
        <taxon>Craniata</taxon>
        <taxon>Vertebrata</taxon>
        <taxon>Euteleostomi</taxon>
        <taxon>Actinopterygii</taxon>
        <taxon>Neopterygii</taxon>
        <taxon>Teleostei</taxon>
        <taxon>Neoteleostei</taxon>
        <taxon>Acanthomorphata</taxon>
        <taxon>Eupercaria</taxon>
        <taxon>Labriformes</taxon>
        <taxon>Labridae</taxon>
        <taxon>Labrus</taxon>
    </lineage>
</organism>
<dbReference type="PANTHER" id="PTHR11639">
    <property type="entry name" value="S100 CALCIUM-BINDING PROTEIN"/>
    <property type="match status" value="1"/>
</dbReference>
<evidence type="ECO:0000313" key="7">
    <source>
        <dbReference type="Proteomes" id="UP000261660"/>
    </source>
</evidence>
<dbReference type="GeneTree" id="ENSGT01120000278170"/>
<sequence length="100" mass="11498">LSLPLFFSFTLITTFHHYAVQDGDGKTLTVYISNFDFTSFSFLPILFQAQNNPKLVDCIMKDLDLNKDDKLDFEEFLPLIAGLSLACEKMYNLHQKKGKK</sequence>
<dbReference type="SUPFAM" id="SSF47473">
    <property type="entry name" value="EF-hand"/>
    <property type="match status" value="1"/>
</dbReference>
<dbReference type="AlphaFoldDB" id="A0A3Q3EI51"/>
<dbReference type="STRING" id="56723.ENSLBEP00000007141"/>
<dbReference type="GO" id="GO:0048306">
    <property type="term" value="F:calcium-dependent protein binding"/>
    <property type="evidence" value="ECO:0007669"/>
    <property type="project" value="TreeGrafter"/>
</dbReference>
<dbReference type="InterPro" id="IPR002048">
    <property type="entry name" value="EF_hand_dom"/>
</dbReference>
<accession>A0A3Q3EI51</accession>
<evidence type="ECO:0000256" key="4">
    <source>
        <dbReference type="RuleBase" id="RU361184"/>
    </source>
</evidence>
<evidence type="ECO:0000259" key="5">
    <source>
        <dbReference type="PROSITE" id="PS50222"/>
    </source>
</evidence>
<dbReference type="GO" id="GO:0005615">
    <property type="term" value="C:extracellular space"/>
    <property type="evidence" value="ECO:0007669"/>
    <property type="project" value="TreeGrafter"/>
</dbReference>
<evidence type="ECO:0000313" key="6">
    <source>
        <dbReference type="Ensembl" id="ENSLBEP00000007141.1"/>
    </source>
</evidence>
<feature type="domain" description="EF-hand" evidence="5">
    <location>
        <begin position="51"/>
        <end position="86"/>
    </location>
</feature>
<dbReference type="PROSITE" id="PS00018">
    <property type="entry name" value="EF_HAND_1"/>
    <property type="match status" value="1"/>
</dbReference>
<dbReference type="Gene3D" id="1.10.238.10">
    <property type="entry name" value="EF-hand"/>
    <property type="match status" value="1"/>
</dbReference>
<evidence type="ECO:0000256" key="3">
    <source>
        <dbReference type="ARBA" id="ARBA00022837"/>
    </source>
</evidence>
<dbReference type="InParanoid" id="A0A3Q3EI51"/>
<keyword evidence="2 4" id="KW-0479">Metal-binding</keyword>
<keyword evidence="7" id="KW-1185">Reference proteome</keyword>
<dbReference type="Pfam" id="PF01023">
    <property type="entry name" value="S_100"/>
    <property type="match status" value="1"/>
</dbReference>
<dbReference type="InterPro" id="IPR001751">
    <property type="entry name" value="S100/CaBP7/8-like_CS"/>
</dbReference>
<dbReference type="GO" id="GO:0005509">
    <property type="term" value="F:calcium ion binding"/>
    <property type="evidence" value="ECO:0007669"/>
    <property type="project" value="InterPro"/>
</dbReference>
<evidence type="ECO:0000256" key="1">
    <source>
        <dbReference type="ARBA" id="ARBA00007323"/>
    </source>
</evidence>
<dbReference type="InterPro" id="IPR013787">
    <property type="entry name" value="S100_Ca-bd_sub"/>
</dbReference>
<dbReference type="PROSITE" id="PS00303">
    <property type="entry name" value="S100_CABP"/>
    <property type="match status" value="1"/>
</dbReference>
<dbReference type="GO" id="GO:0005737">
    <property type="term" value="C:cytoplasm"/>
    <property type="evidence" value="ECO:0007669"/>
    <property type="project" value="TreeGrafter"/>
</dbReference>
<evidence type="ECO:0000256" key="2">
    <source>
        <dbReference type="ARBA" id="ARBA00022723"/>
    </source>
</evidence>
<comment type="similarity">
    <text evidence="1 4">Belongs to the S-100 family.</text>
</comment>
<dbReference type="InterPro" id="IPR011992">
    <property type="entry name" value="EF-hand-dom_pair"/>
</dbReference>
<dbReference type="Ensembl" id="ENSLBET00000007518.1">
    <property type="protein sequence ID" value="ENSLBEP00000007141.1"/>
    <property type="gene ID" value="ENSLBEG00000005410.1"/>
</dbReference>
<dbReference type="Proteomes" id="UP000261660">
    <property type="component" value="Unplaced"/>
</dbReference>
<dbReference type="PROSITE" id="PS50222">
    <property type="entry name" value="EF_HAND_2"/>
    <property type="match status" value="1"/>
</dbReference>
<keyword evidence="3 4" id="KW-0106">Calcium</keyword>
<name>A0A3Q3EI51_9LABR</name>
<reference evidence="6" key="1">
    <citation type="submission" date="2025-08" db="UniProtKB">
        <authorList>
            <consortium name="Ensembl"/>
        </authorList>
    </citation>
    <scope>IDENTIFICATION</scope>
</reference>
<proteinExistence type="inferred from homology"/>
<reference evidence="6" key="2">
    <citation type="submission" date="2025-09" db="UniProtKB">
        <authorList>
            <consortium name="Ensembl"/>
        </authorList>
    </citation>
    <scope>IDENTIFICATION</scope>
</reference>
<dbReference type="InterPro" id="IPR018247">
    <property type="entry name" value="EF_Hand_1_Ca_BS"/>
</dbReference>
<dbReference type="PANTHER" id="PTHR11639:SF134">
    <property type="entry name" value="PROTEIN S100-A1-RELATED"/>
    <property type="match status" value="1"/>
</dbReference>